<dbReference type="Proteomes" id="UP000254704">
    <property type="component" value="Unassembled WGS sequence"/>
</dbReference>
<sequence>MKKLILISSLFPVICIADINLSHDIWNISFERSEMNDSISVYMTTKSLEAFNVYGRSVRASMMIRCKDNKTEMFIHYPGIYLDNDYVRVEYRLDKDKSIKATWNTSTDYEATFVKKPLSVIKSMFDKDRMLVKVSPYSKSPITLPFNISGLKESIEPLRKACNW</sequence>
<evidence type="ECO:0000313" key="2">
    <source>
        <dbReference type="Proteomes" id="UP000254704"/>
    </source>
</evidence>
<organism evidence="1 2">
    <name type="scientific">Pasteurella canis</name>
    <dbReference type="NCBI Taxonomy" id="753"/>
    <lineage>
        <taxon>Bacteria</taxon>
        <taxon>Pseudomonadati</taxon>
        <taxon>Pseudomonadota</taxon>
        <taxon>Gammaproteobacteria</taxon>
        <taxon>Pasteurellales</taxon>
        <taxon>Pasteurellaceae</taxon>
        <taxon>Pasteurella</taxon>
    </lineage>
</organism>
<proteinExistence type="predicted"/>
<accession>A0A379EUJ2</accession>
<evidence type="ECO:0000313" key="1">
    <source>
        <dbReference type="EMBL" id="SUC09883.1"/>
    </source>
</evidence>
<reference evidence="1 2" key="1">
    <citation type="submission" date="2018-06" db="EMBL/GenBank/DDBJ databases">
        <authorList>
            <consortium name="Pathogen Informatics"/>
            <person name="Doyle S."/>
        </authorList>
    </citation>
    <scope>NUCLEOTIDE SEQUENCE [LARGE SCALE GENOMIC DNA]</scope>
    <source>
        <strain evidence="1 2">NCTC11621</strain>
    </source>
</reference>
<gene>
    <name evidence="1" type="ORF">NCTC11621_00909</name>
</gene>
<protein>
    <submittedName>
        <fullName evidence="1">Uncharacterized protein</fullName>
    </submittedName>
</protein>
<dbReference type="AlphaFoldDB" id="A0A379EUJ2"/>
<dbReference type="InterPro" id="IPR017738">
    <property type="entry name" value="T6SS-assoc_VCA0118"/>
</dbReference>
<dbReference type="RefSeq" id="WP_115322744.1">
    <property type="nucleotide sequence ID" value="NZ_UGTV01000015.1"/>
</dbReference>
<dbReference type="EMBL" id="UGTV01000015">
    <property type="protein sequence ID" value="SUC09883.1"/>
    <property type="molecule type" value="Genomic_DNA"/>
</dbReference>
<dbReference type="Pfam" id="PF11319">
    <property type="entry name" value="VasI"/>
    <property type="match status" value="1"/>
</dbReference>
<name>A0A379EUJ2_9PAST</name>